<gene>
    <name evidence="1" type="ORF">L6164_026943</name>
</gene>
<dbReference type="EMBL" id="CM039436">
    <property type="protein sequence ID" value="KAI4314000.1"/>
    <property type="molecule type" value="Genomic_DNA"/>
</dbReference>
<organism evidence="1 2">
    <name type="scientific">Bauhinia variegata</name>
    <name type="common">Purple orchid tree</name>
    <name type="synonym">Phanera variegata</name>
    <dbReference type="NCBI Taxonomy" id="167791"/>
    <lineage>
        <taxon>Eukaryota</taxon>
        <taxon>Viridiplantae</taxon>
        <taxon>Streptophyta</taxon>
        <taxon>Embryophyta</taxon>
        <taxon>Tracheophyta</taxon>
        <taxon>Spermatophyta</taxon>
        <taxon>Magnoliopsida</taxon>
        <taxon>eudicotyledons</taxon>
        <taxon>Gunneridae</taxon>
        <taxon>Pentapetalae</taxon>
        <taxon>rosids</taxon>
        <taxon>fabids</taxon>
        <taxon>Fabales</taxon>
        <taxon>Fabaceae</taxon>
        <taxon>Cercidoideae</taxon>
        <taxon>Cercideae</taxon>
        <taxon>Bauhiniinae</taxon>
        <taxon>Bauhinia</taxon>
    </lineage>
</organism>
<sequence>MTHPGHGAGELGGGDVAVAIPVEGPEYLQELFLVDEHLFIHVRQNGMHELLKLNVAIAILVHVGEQGVELIAVRRFDAEGPEEGGEL</sequence>
<keyword evidence="2" id="KW-1185">Reference proteome</keyword>
<dbReference type="Proteomes" id="UP000828941">
    <property type="component" value="Chromosome 11"/>
</dbReference>
<accession>A0ACB9LT56</accession>
<proteinExistence type="predicted"/>
<name>A0ACB9LT56_BAUVA</name>
<comment type="caution">
    <text evidence="1">The sequence shown here is derived from an EMBL/GenBank/DDBJ whole genome shotgun (WGS) entry which is preliminary data.</text>
</comment>
<protein>
    <submittedName>
        <fullName evidence="1">Uncharacterized protein</fullName>
    </submittedName>
</protein>
<evidence type="ECO:0000313" key="2">
    <source>
        <dbReference type="Proteomes" id="UP000828941"/>
    </source>
</evidence>
<evidence type="ECO:0000313" key="1">
    <source>
        <dbReference type="EMBL" id="KAI4314000.1"/>
    </source>
</evidence>
<reference evidence="1 2" key="1">
    <citation type="journal article" date="2022" name="DNA Res.">
        <title>Chromosomal-level genome assembly of the orchid tree Bauhinia variegata (Leguminosae; Cercidoideae) supports the allotetraploid origin hypothesis of Bauhinia.</title>
        <authorList>
            <person name="Zhong Y."/>
            <person name="Chen Y."/>
            <person name="Zheng D."/>
            <person name="Pang J."/>
            <person name="Liu Y."/>
            <person name="Luo S."/>
            <person name="Meng S."/>
            <person name="Qian L."/>
            <person name="Wei D."/>
            <person name="Dai S."/>
            <person name="Zhou R."/>
        </authorList>
    </citation>
    <scope>NUCLEOTIDE SEQUENCE [LARGE SCALE GENOMIC DNA]</scope>
    <source>
        <strain evidence="1">BV-YZ2020</strain>
    </source>
</reference>